<feature type="domain" description="Prephenate dehydratase" evidence="11">
    <location>
        <begin position="6"/>
        <end position="184"/>
    </location>
</feature>
<dbReference type="InterPro" id="IPR045865">
    <property type="entry name" value="ACT-like_dom_sf"/>
</dbReference>
<comment type="catalytic activity">
    <reaction evidence="8 10">
        <text>prephenate + H(+) = 3-phenylpyruvate + CO2 + H2O</text>
        <dbReference type="Rhea" id="RHEA:21648"/>
        <dbReference type="ChEBI" id="CHEBI:15377"/>
        <dbReference type="ChEBI" id="CHEBI:15378"/>
        <dbReference type="ChEBI" id="CHEBI:16526"/>
        <dbReference type="ChEBI" id="CHEBI:18005"/>
        <dbReference type="ChEBI" id="CHEBI:29934"/>
        <dbReference type="EC" id="4.2.1.51"/>
    </reaction>
</comment>
<evidence type="ECO:0000256" key="7">
    <source>
        <dbReference type="ARBA" id="ARBA00023239"/>
    </source>
</evidence>
<dbReference type="SUPFAM" id="SSF53850">
    <property type="entry name" value="Periplasmic binding protein-like II"/>
    <property type="match status" value="1"/>
</dbReference>
<evidence type="ECO:0000256" key="3">
    <source>
        <dbReference type="ARBA" id="ARBA00021872"/>
    </source>
</evidence>
<dbReference type="EC" id="4.2.1.51" evidence="2 10"/>
<dbReference type="CDD" id="cd04905">
    <property type="entry name" value="ACT_CM-PDT"/>
    <property type="match status" value="1"/>
</dbReference>
<dbReference type="EMBL" id="CP054056">
    <property type="protein sequence ID" value="QKJ25840.1"/>
    <property type="molecule type" value="Genomic_DNA"/>
</dbReference>
<feature type="site" description="Essential for prephenate dehydratase activity" evidence="9">
    <location>
        <position position="177"/>
    </location>
</feature>
<evidence type="ECO:0000256" key="2">
    <source>
        <dbReference type="ARBA" id="ARBA00013147"/>
    </source>
</evidence>
<gene>
    <name evidence="10 13" type="primary">pheA</name>
    <name evidence="13" type="ORF">HRU87_06725</name>
</gene>
<keyword evidence="5 10" id="KW-0057">Aromatic amino acid biosynthesis</keyword>
<feature type="domain" description="ACT" evidence="12">
    <location>
        <begin position="199"/>
        <end position="277"/>
    </location>
</feature>
<protein>
    <recommendedName>
        <fullName evidence="3 10">Prephenate dehydratase</fullName>
        <shortName evidence="10">PDT</shortName>
        <ecNumber evidence="2 10">4.2.1.51</ecNumber>
    </recommendedName>
</protein>
<dbReference type="PIRSF" id="PIRSF001500">
    <property type="entry name" value="Chor_mut_pdt_Ppr"/>
    <property type="match status" value="1"/>
</dbReference>
<dbReference type="Pfam" id="PF00800">
    <property type="entry name" value="PDT"/>
    <property type="match status" value="1"/>
</dbReference>
<organism evidence="13 14">
    <name type="scientific">Aquiluna borgnonia</name>
    <dbReference type="NCBI Taxonomy" id="2499157"/>
    <lineage>
        <taxon>Bacteria</taxon>
        <taxon>Bacillati</taxon>
        <taxon>Actinomycetota</taxon>
        <taxon>Actinomycetes</taxon>
        <taxon>Micrococcales</taxon>
        <taxon>Microbacteriaceae</taxon>
        <taxon>Luna cluster</taxon>
        <taxon>Luna-1 subcluster</taxon>
        <taxon>Aquiluna</taxon>
    </lineage>
</organism>
<dbReference type="Gene3D" id="3.40.190.10">
    <property type="entry name" value="Periplasmic binding protein-like II"/>
    <property type="match status" value="2"/>
</dbReference>
<keyword evidence="6 10" id="KW-0584">Phenylalanine biosynthesis</keyword>
<evidence type="ECO:0000256" key="4">
    <source>
        <dbReference type="ARBA" id="ARBA00022605"/>
    </source>
</evidence>
<name>A0A7D4UIT3_9MICO</name>
<proteinExistence type="predicted"/>
<dbReference type="GO" id="GO:0005737">
    <property type="term" value="C:cytoplasm"/>
    <property type="evidence" value="ECO:0007669"/>
    <property type="project" value="TreeGrafter"/>
</dbReference>
<comment type="pathway">
    <text evidence="1 10">Amino-acid biosynthesis; L-phenylalanine biosynthesis; phenylpyruvate from prephenate: step 1/1.</text>
</comment>
<keyword evidence="14" id="KW-1185">Reference proteome</keyword>
<dbReference type="AlphaFoldDB" id="A0A7D4UIT3"/>
<dbReference type="PANTHER" id="PTHR21022:SF19">
    <property type="entry name" value="PREPHENATE DEHYDRATASE-RELATED"/>
    <property type="match status" value="1"/>
</dbReference>
<accession>A0A7D4UIT3</accession>
<evidence type="ECO:0000313" key="13">
    <source>
        <dbReference type="EMBL" id="QKJ25840.1"/>
    </source>
</evidence>
<dbReference type="SUPFAM" id="SSF55021">
    <property type="entry name" value="ACT-like"/>
    <property type="match status" value="1"/>
</dbReference>
<dbReference type="GO" id="GO:0009094">
    <property type="term" value="P:L-phenylalanine biosynthetic process"/>
    <property type="evidence" value="ECO:0007669"/>
    <property type="project" value="UniProtKB-UniPathway"/>
</dbReference>
<dbReference type="InterPro" id="IPR018528">
    <property type="entry name" value="Preph_deHydtase_CS"/>
</dbReference>
<dbReference type="RefSeq" id="WP_173494136.1">
    <property type="nucleotide sequence ID" value="NZ_CP054056.1"/>
</dbReference>
<dbReference type="KEGG" id="aqg:HRU87_06725"/>
<evidence type="ECO:0000259" key="11">
    <source>
        <dbReference type="PROSITE" id="PS51171"/>
    </source>
</evidence>
<dbReference type="GO" id="GO:0004664">
    <property type="term" value="F:prephenate dehydratase activity"/>
    <property type="evidence" value="ECO:0007669"/>
    <property type="project" value="UniProtKB-UniRule"/>
</dbReference>
<evidence type="ECO:0000256" key="8">
    <source>
        <dbReference type="ARBA" id="ARBA00047848"/>
    </source>
</evidence>
<dbReference type="InterPro" id="IPR001086">
    <property type="entry name" value="Preph_deHydtase"/>
</dbReference>
<dbReference type="NCBIfam" id="NF008865">
    <property type="entry name" value="PRK11898.1"/>
    <property type="match status" value="1"/>
</dbReference>
<dbReference type="PANTHER" id="PTHR21022">
    <property type="entry name" value="PREPHENATE DEHYDRATASE P PROTEIN"/>
    <property type="match status" value="1"/>
</dbReference>
<dbReference type="FunFam" id="3.40.190.10:FF:000064">
    <property type="entry name" value="Prephenate dehydratase"/>
    <property type="match status" value="1"/>
</dbReference>
<dbReference type="Gene3D" id="3.30.70.260">
    <property type="match status" value="1"/>
</dbReference>
<evidence type="ECO:0000256" key="10">
    <source>
        <dbReference type="RuleBase" id="RU361254"/>
    </source>
</evidence>
<evidence type="ECO:0000256" key="1">
    <source>
        <dbReference type="ARBA" id="ARBA00004741"/>
    </source>
</evidence>
<dbReference type="FunFam" id="3.30.70.260:FF:000012">
    <property type="entry name" value="Prephenate dehydratase"/>
    <property type="match status" value="1"/>
</dbReference>
<dbReference type="PROSITE" id="PS51171">
    <property type="entry name" value="PREPHENATE_DEHYDR_3"/>
    <property type="match status" value="1"/>
</dbReference>
<dbReference type="UniPathway" id="UPA00121">
    <property type="reaction ID" value="UER00345"/>
</dbReference>
<sequence length="307" mass="32658">MSQPKSIAYLGPAGTFTEMAARQLAGEDTALIPVGSVSEALDSVLDGSAERAVVPIENSLEGGVSATMDALATYSGVQIFGEYLVPVTFDLMASPGTTLESIQTVYTHPVAYAQSRKWLQARVPNHSHIPTASTAAAAKTVISGHTSDAAIAAPGAAGLYGLVTLASDIGENKEAQTRFLEVGRSGAPKPRTGFDKTSVIVELPDDRPGGLLEMLEQFAARGVNLSRIESRPVGDRFGRYRFNIDAQGHLEDEAIAEALMGLHRFSPKVIFLGSYPRADKSESVHRGNNSNPAYESAQQWLESLRGN</sequence>
<evidence type="ECO:0000313" key="14">
    <source>
        <dbReference type="Proteomes" id="UP000501003"/>
    </source>
</evidence>
<evidence type="ECO:0000256" key="9">
    <source>
        <dbReference type="PIRSR" id="PIRSR001500-2"/>
    </source>
</evidence>
<dbReference type="PROSITE" id="PS51671">
    <property type="entry name" value="ACT"/>
    <property type="match status" value="1"/>
</dbReference>
<dbReference type="Proteomes" id="UP000501003">
    <property type="component" value="Chromosome"/>
</dbReference>
<reference evidence="13 14" key="1">
    <citation type="submission" date="2020-05" db="EMBL/GenBank/DDBJ databases">
        <title>Aquirufa sp. strain 15G-AUS-rot a new Aquirufa species.</title>
        <authorList>
            <person name="Pitt A."/>
            <person name="Hahn M.W."/>
        </authorList>
    </citation>
    <scope>NUCLEOTIDE SEQUENCE [LARGE SCALE GENOMIC DNA]</scope>
    <source>
        <strain evidence="13 14">15G-AUS-rot</strain>
    </source>
</reference>
<dbReference type="PROSITE" id="PS00858">
    <property type="entry name" value="PREPHENATE_DEHYDR_2"/>
    <property type="match status" value="1"/>
</dbReference>
<dbReference type="Pfam" id="PF01842">
    <property type="entry name" value="ACT"/>
    <property type="match status" value="1"/>
</dbReference>
<keyword evidence="7 10" id="KW-0456">Lyase</keyword>
<evidence type="ECO:0000259" key="12">
    <source>
        <dbReference type="PROSITE" id="PS51671"/>
    </source>
</evidence>
<evidence type="ECO:0000256" key="5">
    <source>
        <dbReference type="ARBA" id="ARBA00023141"/>
    </source>
</evidence>
<dbReference type="CDD" id="cd13632">
    <property type="entry name" value="PBP2_Aa-PDT_like"/>
    <property type="match status" value="1"/>
</dbReference>
<dbReference type="InterPro" id="IPR002912">
    <property type="entry name" value="ACT_dom"/>
</dbReference>
<dbReference type="InterPro" id="IPR008242">
    <property type="entry name" value="Chor_mutase/pphenate_deHydtase"/>
</dbReference>
<evidence type="ECO:0000256" key="6">
    <source>
        <dbReference type="ARBA" id="ARBA00023222"/>
    </source>
</evidence>
<keyword evidence="4 10" id="KW-0028">Amino-acid biosynthesis</keyword>